<reference evidence="1" key="1">
    <citation type="submission" date="2014-11" db="EMBL/GenBank/DDBJ databases">
        <authorList>
            <person name="Amaro Gonzalez C."/>
        </authorList>
    </citation>
    <scope>NUCLEOTIDE SEQUENCE</scope>
</reference>
<dbReference type="AlphaFoldDB" id="A0A0E9PNK3"/>
<sequence length="67" mass="7564">MQILQKNIYWCPTWGCTCPNPTLIWNVQFAMCNCGPNSPTERVYTSAVPFQNTRCHQPASFNTAGHS</sequence>
<protein>
    <submittedName>
        <fullName evidence="1">Uncharacterized protein</fullName>
    </submittedName>
</protein>
<accession>A0A0E9PNK3</accession>
<evidence type="ECO:0000313" key="1">
    <source>
        <dbReference type="EMBL" id="JAH05670.1"/>
    </source>
</evidence>
<dbReference type="EMBL" id="GBXM01102907">
    <property type="protein sequence ID" value="JAH05670.1"/>
    <property type="molecule type" value="Transcribed_RNA"/>
</dbReference>
<proteinExistence type="predicted"/>
<organism evidence="1">
    <name type="scientific">Anguilla anguilla</name>
    <name type="common">European freshwater eel</name>
    <name type="synonym">Muraena anguilla</name>
    <dbReference type="NCBI Taxonomy" id="7936"/>
    <lineage>
        <taxon>Eukaryota</taxon>
        <taxon>Metazoa</taxon>
        <taxon>Chordata</taxon>
        <taxon>Craniata</taxon>
        <taxon>Vertebrata</taxon>
        <taxon>Euteleostomi</taxon>
        <taxon>Actinopterygii</taxon>
        <taxon>Neopterygii</taxon>
        <taxon>Teleostei</taxon>
        <taxon>Anguilliformes</taxon>
        <taxon>Anguillidae</taxon>
        <taxon>Anguilla</taxon>
    </lineage>
</organism>
<reference evidence="1" key="2">
    <citation type="journal article" date="2015" name="Fish Shellfish Immunol.">
        <title>Early steps in the European eel (Anguilla anguilla)-Vibrio vulnificus interaction in the gills: Role of the RtxA13 toxin.</title>
        <authorList>
            <person name="Callol A."/>
            <person name="Pajuelo D."/>
            <person name="Ebbesson L."/>
            <person name="Teles M."/>
            <person name="MacKenzie S."/>
            <person name="Amaro C."/>
        </authorList>
    </citation>
    <scope>NUCLEOTIDE SEQUENCE</scope>
</reference>
<name>A0A0E9PNK3_ANGAN</name>